<dbReference type="EMBL" id="JALXSQ010000024">
    <property type="protein sequence ID" value="MCT2043064.1"/>
    <property type="molecule type" value="Genomic_DNA"/>
</dbReference>
<evidence type="ECO:0000313" key="2">
    <source>
        <dbReference type="Proteomes" id="UP001525379"/>
    </source>
</evidence>
<protein>
    <submittedName>
        <fullName evidence="1">Uncharacterized protein</fullName>
    </submittedName>
</protein>
<sequence length="165" mass="17550">MAVQPLEPGARLPRRAVKPGPMVWVLGVHGGAGESTVARCLPESVAAGHAWPVREDAGPVSVLLVARSSTAGLRAVQRAMREWASHGVPGVEISGLVLIPDAPGKRPRPLREFVELIRGAVPAVWEVPWCEAWRFEEEPSMVTATAGVGRAIQGLIDDIYPTNGS</sequence>
<gene>
    <name evidence="1" type="ORF">M3D15_06925</name>
</gene>
<dbReference type="RefSeq" id="WP_260104336.1">
    <property type="nucleotide sequence ID" value="NZ_JALXSQ010000024.1"/>
</dbReference>
<dbReference type="InterPro" id="IPR046609">
    <property type="entry name" value="DUF6668"/>
</dbReference>
<evidence type="ECO:0000313" key="1">
    <source>
        <dbReference type="EMBL" id="MCT2043064.1"/>
    </source>
</evidence>
<name>A0ABT2HXM9_9MICO</name>
<accession>A0ABT2HXM9</accession>
<proteinExistence type="predicted"/>
<comment type="caution">
    <text evidence="1">The sequence shown here is derived from an EMBL/GenBank/DDBJ whole genome shotgun (WGS) entry which is preliminary data.</text>
</comment>
<dbReference type="Pfam" id="PF20373">
    <property type="entry name" value="DUF6668"/>
    <property type="match status" value="1"/>
</dbReference>
<keyword evidence="2" id="KW-1185">Reference proteome</keyword>
<reference evidence="1 2" key="1">
    <citation type="submission" date="2022-04" db="EMBL/GenBank/DDBJ databases">
        <title>Human microbiome associated bacterial genomes.</title>
        <authorList>
            <person name="Sandstrom S."/>
            <person name="Salamzade R."/>
            <person name="Kalan L.R."/>
        </authorList>
    </citation>
    <scope>NUCLEOTIDE SEQUENCE [LARGE SCALE GENOMIC DNA]</scope>
    <source>
        <strain evidence="2">p3-SID1799</strain>
    </source>
</reference>
<dbReference type="Proteomes" id="UP001525379">
    <property type="component" value="Unassembled WGS sequence"/>
</dbReference>
<organism evidence="1 2">
    <name type="scientific">Pseudoclavibacter albus</name>
    <dbReference type="NCBI Taxonomy" id="272241"/>
    <lineage>
        <taxon>Bacteria</taxon>
        <taxon>Bacillati</taxon>
        <taxon>Actinomycetota</taxon>
        <taxon>Actinomycetes</taxon>
        <taxon>Micrococcales</taxon>
        <taxon>Microbacteriaceae</taxon>
        <taxon>Pseudoclavibacter</taxon>
    </lineage>
</organism>